<keyword evidence="1 5" id="KW-0489">Methyltransferase</keyword>
<dbReference type="PANTHER" id="PTHR12133">
    <property type="entry name" value="TRNA (ADENINE(58)-N(1))-METHYLTRANSFERASE"/>
    <property type="match status" value="1"/>
</dbReference>
<feature type="domain" description="tRNA (adenine(58)-N(1))-methyltransferase catalytic subunit TRM61 C-terminal" evidence="7">
    <location>
        <begin position="62"/>
        <end position="243"/>
    </location>
</feature>
<dbReference type="InterPro" id="IPR049470">
    <property type="entry name" value="TRM61_C"/>
</dbReference>
<sequence>MKIFESGQRVHLVDKKGRQYALTLKAGETFQFSGDTISHDELIGKSDGSIVTLSRGKKMLALSPTVAEYTLKMPRGAQVLYPKDLALITMWADIYPGARVFEAGVGSGALTIALLQAVGERGSVTSYERRDDFARTAMRNIERFLGPVPNFQLLQRDAHEGIDCQTGDGETLYDRVVLDLPEPWHVVPHAAKALRLGGIYLSFVPTVPQITQTVDALNHTRAFGMIETFESFTRNWNIQGRSVRPDLRMIAHSGFITVARRVEQVMEVQSLSSEMTDPSIQENGDTAPDWDGG</sequence>
<dbReference type="Pfam" id="PF14801">
    <property type="entry name" value="TrmI-like_N"/>
    <property type="match status" value="1"/>
</dbReference>
<comment type="caution">
    <text evidence="8">The sequence shown here is derived from an EMBL/GenBank/DDBJ whole genome shotgun (WGS) entry which is preliminary data.</text>
</comment>
<dbReference type="Gene3D" id="3.40.50.150">
    <property type="entry name" value="Vaccinia Virus protein VP39"/>
    <property type="match status" value="1"/>
</dbReference>
<dbReference type="InterPro" id="IPR014816">
    <property type="entry name" value="tRNA_MeTrfase_Gcd14"/>
</dbReference>
<evidence type="ECO:0000256" key="3">
    <source>
        <dbReference type="ARBA" id="ARBA00022691"/>
    </source>
</evidence>
<keyword evidence="3 5" id="KW-0949">S-adenosyl-L-methionine</keyword>
<evidence type="ECO:0000256" key="1">
    <source>
        <dbReference type="ARBA" id="ARBA00022603"/>
    </source>
</evidence>
<dbReference type="PROSITE" id="PS51620">
    <property type="entry name" value="SAM_TRM61"/>
    <property type="match status" value="1"/>
</dbReference>
<dbReference type="Gene3D" id="3.10.330.20">
    <property type="match status" value="1"/>
</dbReference>
<name>A0ABU3K6W3_9BACT</name>
<evidence type="ECO:0000259" key="7">
    <source>
        <dbReference type="Pfam" id="PF08704"/>
    </source>
</evidence>
<keyword evidence="2 5" id="KW-0808">Transferase</keyword>
<dbReference type="SUPFAM" id="SSF53335">
    <property type="entry name" value="S-adenosyl-L-methionine-dependent methyltransferases"/>
    <property type="match status" value="1"/>
</dbReference>
<evidence type="ECO:0000313" key="8">
    <source>
        <dbReference type="EMBL" id="MDT7042116.1"/>
    </source>
</evidence>
<dbReference type="Pfam" id="PF08704">
    <property type="entry name" value="GCD14"/>
    <property type="match status" value="1"/>
</dbReference>
<comment type="catalytic activity">
    <reaction evidence="5">
        <text>adenosine(58) in tRNA + S-adenosyl-L-methionine = N(1)-methyladenosine(58) in tRNA + S-adenosyl-L-homocysteine + H(+)</text>
        <dbReference type="Rhea" id="RHEA:43152"/>
        <dbReference type="Rhea" id="RHEA-COMP:10365"/>
        <dbReference type="Rhea" id="RHEA-COMP:10366"/>
        <dbReference type="ChEBI" id="CHEBI:15378"/>
        <dbReference type="ChEBI" id="CHEBI:57856"/>
        <dbReference type="ChEBI" id="CHEBI:59789"/>
        <dbReference type="ChEBI" id="CHEBI:74411"/>
        <dbReference type="ChEBI" id="CHEBI:74491"/>
        <dbReference type="EC" id="2.1.1.220"/>
    </reaction>
</comment>
<comment type="function">
    <text evidence="5">Catalyzes the S-adenosyl-L-methionine-dependent formation of N(1)-methyladenine at position 58 (m1A58) in tRNA.</text>
</comment>
<dbReference type="CDD" id="cd02440">
    <property type="entry name" value="AdoMet_MTases"/>
    <property type="match status" value="1"/>
</dbReference>
<comment type="subunit">
    <text evidence="5">Homotetramer composed of a dimer of dimers.</text>
</comment>
<dbReference type="EC" id="2.1.1.220" evidence="5"/>
<evidence type="ECO:0000256" key="5">
    <source>
        <dbReference type="PIRNR" id="PIRNR017269"/>
    </source>
</evidence>
<dbReference type="PANTHER" id="PTHR12133:SF1">
    <property type="entry name" value="TRNA (ADENINE(58)-N(1))-METHYLTRANSFERASE, MITOCHONDRIAL"/>
    <property type="match status" value="1"/>
</dbReference>
<feature type="compositionally biased region" description="Polar residues" evidence="6">
    <location>
        <begin position="270"/>
        <end position="284"/>
    </location>
</feature>
<keyword evidence="9" id="KW-1185">Reference proteome</keyword>
<dbReference type="EMBL" id="JAQOUE010000001">
    <property type="protein sequence ID" value="MDT7042116.1"/>
    <property type="molecule type" value="Genomic_DNA"/>
</dbReference>
<accession>A0ABU3K6W3</accession>
<feature type="region of interest" description="Disordered" evidence="6">
    <location>
        <begin position="270"/>
        <end position="293"/>
    </location>
</feature>
<evidence type="ECO:0000256" key="2">
    <source>
        <dbReference type="ARBA" id="ARBA00022679"/>
    </source>
</evidence>
<dbReference type="PIRSF" id="PIRSF017269">
    <property type="entry name" value="GCD14"/>
    <property type="match status" value="1"/>
</dbReference>
<dbReference type="InterPro" id="IPR029063">
    <property type="entry name" value="SAM-dependent_MTases_sf"/>
</dbReference>
<proteinExistence type="inferred from homology"/>
<protein>
    <recommendedName>
        <fullName evidence="5">tRNA (adenine(58)-N(1))-methyltransferase TrmI</fullName>
        <ecNumber evidence="5">2.1.1.220</ecNumber>
    </recommendedName>
</protein>
<organism evidence="8 9">
    <name type="scientific">Candidatus Nitronereus thalassa</name>
    <dbReference type="NCBI Taxonomy" id="3020898"/>
    <lineage>
        <taxon>Bacteria</taxon>
        <taxon>Pseudomonadati</taxon>
        <taxon>Nitrospirota</taxon>
        <taxon>Nitrospiria</taxon>
        <taxon>Nitrospirales</taxon>
        <taxon>Nitrospiraceae</taxon>
        <taxon>Candidatus Nitronereus</taxon>
    </lineage>
</organism>
<comment type="similarity">
    <text evidence="5">Belongs to the class I-like SAM-binding methyltransferase superfamily. TRM61 family.</text>
</comment>
<reference evidence="8 9" key="1">
    <citation type="journal article" date="2023" name="ISME J.">
        <title>Cultivation and genomic characterization of novel and ubiquitous marine nitrite-oxidizing bacteria from the Nitrospirales.</title>
        <authorList>
            <person name="Mueller A.J."/>
            <person name="Daebeler A."/>
            <person name="Herbold C.W."/>
            <person name="Kirkegaard R.H."/>
            <person name="Daims H."/>
        </authorList>
    </citation>
    <scope>NUCLEOTIDE SEQUENCE [LARGE SCALE GENOMIC DNA]</scope>
    <source>
        <strain evidence="8 9">EB</strain>
    </source>
</reference>
<evidence type="ECO:0000313" key="9">
    <source>
        <dbReference type="Proteomes" id="UP001250932"/>
    </source>
</evidence>
<evidence type="ECO:0000256" key="4">
    <source>
        <dbReference type="ARBA" id="ARBA00022694"/>
    </source>
</evidence>
<dbReference type="Proteomes" id="UP001250932">
    <property type="component" value="Unassembled WGS sequence"/>
</dbReference>
<dbReference type="RefSeq" id="WP_313832477.1">
    <property type="nucleotide sequence ID" value="NZ_JAQOUE010000001.1"/>
</dbReference>
<gene>
    <name evidence="8" type="ORF">PPG34_07105</name>
</gene>
<keyword evidence="4 5" id="KW-0819">tRNA processing</keyword>
<evidence type="ECO:0000256" key="6">
    <source>
        <dbReference type="SAM" id="MobiDB-lite"/>
    </source>
</evidence>